<accession>A0ABS9BT32</accession>
<keyword evidence="1" id="KW-0472">Membrane</keyword>
<evidence type="ECO:0000256" key="1">
    <source>
        <dbReference type="SAM" id="Phobius"/>
    </source>
</evidence>
<sequence length="234" mass="27240">MKLSKSQIDQLKSWISKKGYPEIDVQYEILDHVACRIEKLLEENPRLSLESAFQKVHAEFGVFGFSSLEESYKKMIEKRLRGYFWEAVRSLAASAKILLPLGLTFVFFQSSYLLEKIFGFQEGGLALVGLGFLIFMAFWWYFTFGKDFKKYQNYASWRGNQGILMFTYIPMQVMAQGYKYFGNINLLDPENLRPWQIMIVLLVFAGFVVLSVLPSLFNRTLRVTQALEQMYGEN</sequence>
<comment type="caution">
    <text evidence="2">The sequence shown here is derived from an EMBL/GenBank/DDBJ whole genome shotgun (WGS) entry which is preliminary data.</text>
</comment>
<reference evidence="2 3" key="1">
    <citation type="submission" date="2022-01" db="EMBL/GenBank/DDBJ databases">
        <title>Mariniradius saccharolyticus sp. nov., isolated from sediment of a river.</title>
        <authorList>
            <person name="Liu H."/>
        </authorList>
    </citation>
    <scope>NUCLEOTIDE SEQUENCE [LARGE SCALE GENOMIC DNA]</scope>
    <source>
        <strain evidence="2 3">RY-2</strain>
    </source>
</reference>
<organism evidence="2 3">
    <name type="scientific">Mariniradius sediminis</name>
    <dbReference type="NCBI Taxonomy" id="2909237"/>
    <lineage>
        <taxon>Bacteria</taxon>
        <taxon>Pseudomonadati</taxon>
        <taxon>Bacteroidota</taxon>
        <taxon>Cytophagia</taxon>
        <taxon>Cytophagales</taxon>
        <taxon>Cyclobacteriaceae</taxon>
        <taxon>Mariniradius</taxon>
    </lineage>
</organism>
<feature type="transmembrane region" description="Helical" evidence="1">
    <location>
        <begin position="193"/>
        <end position="213"/>
    </location>
</feature>
<name>A0ABS9BT32_9BACT</name>
<keyword evidence="1" id="KW-0812">Transmembrane</keyword>
<keyword evidence="3" id="KW-1185">Reference proteome</keyword>
<feature type="transmembrane region" description="Helical" evidence="1">
    <location>
        <begin position="163"/>
        <end position="181"/>
    </location>
</feature>
<evidence type="ECO:0000313" key="2">
    <source>
        <dbReference type="EMBL" id="MCF1750751.1"/>
    </source>
</evidence>
<feature type="transmembrane region" description="Helical" evidence="1">
    <location>
        <begin position="123"/>
        <end position="142"/>
    </location>
</feature>
<proteinExistence type="predicted"/>
<feature type="transmembrane region" description="Helical" evidence="1">
    <location>
        <begin position="83"/>
        <end position="108"/>
    </location>
</feature>
<protein>
    <submittedName>
        <fullName evidence="2">Uncharacterized protein</fullName>
    </submittedName>
</protein>
<evidence type="ECO:0000313" key="3">
    <source>
        <dbReference type="Proteomes" id="UP001201449"/>
    </source>
</evidence>
<keyword evidence="1" id="KW-1133">Transmembrane helix</keyword>
<gene>
    <name evidence="2" type="ORF">L0U89_06680</name>
</gene>
<dbReference type="Proteomes" id="UP001201449">
    <property type="component" value="Unassembled WGS sequence"/>
</dbReference>
<dbReference type="RefSeq" id="WP_234860819.1">
    <property type="nucleotide sequence ID" value="NZ_JAKEVZ010000004.1"/>
</dbReference>
<dbReference type="EMBL" id="JAKEVZ010000004">
    <property type="protein sequence ID" value="MCF1750751.1"/>
    <property type="molecule type" value="Genomic_DNA"/>
</dbReference>